<keyword evidence="7" id="KW-1185">Reference proteome</keyword>
<accession>A0ABT2AUD7</accession>
<protein>
    <submittedName>
        <fullName evidence="6">LysR family transcriptional regulator</fullName>
    </submittedName>
</protein>
<evidence type="ECO:0000313" key="7">
    <source>
        <dbReference type="Proteomes" id="UP001206572"/>
    </source>
</evidence>
<dbReference type="InterPro" id="IPR058163">
    <property type="entry name" value="LysR-type_TF_proteobact-type"/>
</dbReference>
<dbReference type="Pfam" id="PF03466">
    <property type="entry name" value="LysR_substrate"/>
    <property type="match status" value="1"/>
</dbReference>
<dbReference type="CDD" id="cd08422">
    <property type="entry name" value="PBP2_CrgA_like"/>
    <property type="match status" value="1"/>
</dbReference>
<dbReference type="PRINTS" id="PR00039">
    <property type="entry name" value="HTHLYSR"/>
</dbReference>
<feature type="domain" description="HTH lysR-type" evidence="5">
    <location>
        <begin position="1"/>
        <end position="59"/>
    </location>
</feature>
<dbReference type="PANTHER" id="PTHR30537:SF80">
    <property type="entry name" value="TRANSCRIPTIONAL REGULATOR"/>
    <property type="match status" value="1"/>
</dbReference>
<evidence type="ECO:0000256" key="2">
    <source>
        <dbReference type="ARBA" id="ARBA00023015"/>
    </source>
</evidence>
<evidence type="ECO:0000256" key="4">
    <source>
        <dbReference type="ARBA" id="ARBA00023163"/>
    </source>
</evidence>
<evidence type="ECO:0000256" key="1">
    <source>
        <dbReference type="ARBA" id="ARBA00009437"/>
    </source>
</evidence>
<dbReference type="Pfam" id="PF00126">
    <property type="entry name" value="HTH_1"/>
    <property type="match status" value="1"/>
</dbReference>
<dbReference type="SUPFAM" id="SSF53850">
    <property type="entry name" value="Periplasmic binding protein-like II"/>
    <property type="match status" value="1"/>
</dbReference>
<dbReference type="InterPro" id="IPR000847">
    <property type="entry name" value="LysR_HTH_N"/>
</dbReference>
<comment type="caution">
    <text evidence="6">The sequence shown here is derived from an EMBL/GenBank/DDBJ whole genome shotgun (WGS) entry which is preliminary data.</text>
</comment>
<dbReference type="Gene3D" id="1.10.10.10">
    <property type="entry name" value="Winged helix-like DNA-binding domain superfamily/Winged helix DNA-binding domain"/>
    <property type="match status" value="1"/>
</dbReference>
<dbReference type="InterPro" id="IPR036388">
    <property type="entry name" value="WH-like_DNA-bd_sf"/>
</dbReference>
<dbReference type="InterPro" id="IPR005119">
    <property type="entry name" value="LysR_subst-bd"/>
</dbReference>
<comment type="similarity">
    <text evidence="1">Belongs to the LysR transcriptional regulatory family.</text>
</comment>
<evidence type="ECO:0000313" key="6">
    <source>
        <dbReference type="EMBL" id="MCS0599313.1"/>
    </source>
</evidence>
<name>A0ABT2AUD7_9BURK</name>
<organism evidence="6 7">
    <name type="scientific">Massilia agri</name>
    <dbReference type="NCBI Taxonomy" id="1886785"/>
    <lineage>
        <taxon>Bacteria</taxon>
        <taxon>Pseudomonadati</taxon>
        <taxon>Pseudomonadota</taxon>
        <taxon>Betaproteobacteria</taxon>
        <taxon>Burkholderiales</taxon>
        <taxon>Oxalobacteraceae</taxon>
        <taxon>Telluria group</taxon>
        <taxon>Massilia</taxon>
    </lineage>
</organism>
<evidence type="ECO:0000256" key="3">
    <source>
        <dbReference type="ARBA" id="ARBA00023125"/>
    </source>
</evidence>
<evidence type="ECO:0000259" key="5">
    <source>
        <dbReference type="PROSITE" id="PS50931"/>
    </source>
</evidence>
<proteinExistence type="inferred from homology"/>
<dbReference type="Proteomes" id="UP001206572">
    <property type="component" value="Unassembled WGS sequence"/>
</dbReference>
<gene>
    <name evidence="6" type="ORF">NX780_23480</name>
</gene>
<dbReference type="PANTHER" id="PTHR30537">
    <property type="entry name" value="HTH-TYPE TRANSCRIPTIONAL REGULATOR"/>
    <property type="match status" value="1"/>
</dbReference>
<dbReference type="SUPFAM" id="SSF46785">
    <property type="entry name" value="Winged helix' DNA-binding domain"/>
    <property type="match status" value="1"/>
</dbReference>
<dbReference type="EMBL" id="JANUHA010000026">
    <property type="protein sequence ID" value="MCS0599313.1"/>
    <property type="molecule type" value="Genomic_DNA"/>
</dbReference>
<dbReference type="Gene3D" id="3.40.190.290">
    <property type="match status" value="1"/>
</dbReference>
<reference evidence="6 7" key="1">
    <citation type="submission" date="2022-08" db="EMBL/GenBank/DDBJ databases">
        <title>Reclassification of Massilia species as members of the genera Telluria, Duganella, Pseudoduganella, Mokoshia gen. nov. and Zemynaea gen. nov. using orthogonal and non-orthogonal genome-based approaches.</title>
        <authorList>
            <person name="Bowman J.P."/>
        </authorList>
    </citation>
    <scope>NUCLEOTIDE SEQUENCE [LARGE SCALE GENOMIC DNA]</scope>
    <source>
        <strain evidence="6 7">JCM 31661</strain>
    </source>
</reference>
<dbReference type="InterPro" id="IPR036390">
    <property type="entry name" value="WH_DNA-bd_sf"/>
</dbReference>
<keyword evidence="2" id="KW-0805">Transcription regulation</keyword>
<dbReference type="PROSITE" id="PS50931">
    <property type="entry name" value="HTH_LYSR"/>
    <property type="match status" value="1"/>
</dbReference>
<keyword evidence="4" id="KW-0804">Transcription</keyword>
<sequence>MDTLRAMRLFVRTLELGSLSAAAREAGTTQPTVSKLLAQLEDDLGVRLFERSTRGLSPTEQGQQFYRDARLVLEQYDAAVSAVQGMSGKPSGVLRVNAPVALGQYRLNAIVQQFLAAHPAIEIELILNDRFVDLVEEGVDIAFRLGGALPPDAVGRRLATIPRMLVASSGYLSARGTPATPQDLSGHDFVRFAWTPGNALALFREGEELQVPTSSRYRVNNALAIREALMLGSGIGVCPEWLVRDLLDSGELVRVLPDWSASPQDLYLLYPSRRFQPLRARLFIDFAIDRIRALPGFELPSPAL</sequence>
<keyword evidence="3" id="KW-0238">DNA-binding</keyword>